<proteinExistence type="predicted"/>
<comment type="caution">
    <text evidence="1">The sequence shown here is derived from an EMBL/GenBank/DDBJ whole genome shotgun (WGS) entry which is preliminary data.</text>
</comment>
<evidence type="ECO:0000313" key="1">
    <source>
        <dbReference type="EMBL" id="KAG0420992.1"/>
    </source>
</evidence>
<sequence length="240" mass="27096">KFPFFQPETEKVLVFRSDRGSPRPGFSIRVRQVTDCAGGTSWMPGKDKPPPPPNPLCDYCQREQRGQLSSPNYPQPYGPNTRCTYRIEPVPGHCQVEVYFHDFDVESSPGCQKDFLELDKTQRNCGNDLNKAIRATIVHEGKVPFPDGQSPEIRISFMTDSYGSGKGFHLEYRQLPCKAPMADNAAQGNDMASSDQKALWLKNYKDRTELITASIFVENRANVSNPQRFIHDPAKTRPAQ</sequence>
<dbReference type="Proteomes" id="UP000805193">
    <property type="component" value="Unassembled WGS sequence"/>
</dbReference>
<name>A0AC60PJD0_IXOPE</name>
<dbReference type="EMBL" id="JABSTQ010010442">
    <property type="protein sequence ID" value="KAG0420992.1"/>
    <property type="molecule type" value="Genomic_DNA"/>
</dbReference>
<protein>
    <submittedName>
        <fullName evidence="1">Uncharacterized protein</fullName>
    </submittedName>
</protein>
<organism evidence="1 2">
    <name type="scientific">Ixodes persulcatus</name>
    <name type="common">Taiga tick</name>
    <dbReference type="NCBI Taxonomy" id="34615"/>
    <lineage>
        <taxon>Eukaryota</taxon>
        <taxon>Metazoa</taxon>
        <taxon>Ecdysozoa</taxon>
        <taxon>Arthropoda</taxon>
        <taxon>Chelicerata</taxon>
        <taxon>Arachnida</taxon>
        <taxon>Acari</taxon>
        <taxon>Parasitiformes</taxon>
        <taxon>Ixodida</taxon>
        <taxon>Ixodoidea</taxon>
        <taxon>Ixodidae</taxon>
        <taxon>Ixodinae</taxon>
        <taxon>Ixodes</taxon>
    </lineage>
</organism>
<feature type="non-terminal residue" evidence="1">
    <location>
        <position position="1"/>
    </location>
</feature>
<reference evidence="1 2" key="1">
    <citation type="journal article" date="2020" name="Cell">
        <title>Large-Scale Comparative Analyses of Tick Genomes Elucidate Their Genetic Diversity and Vector Capacities.</title>
        <authorList>
            <consortium name="Tick Genome and Microbiome Consortium (TIGMIC)"/>
            <person name="Jia N."/>
            <person name="Wang J."/>
            <person name="Shi W."/>
            <person name="Du L."/>
            <person name="Sun Y."/>
            <person name="Zhan W."/>
            <person name="Jiang J.F."/>
            <person name="Wang Q."/>
            <person name="Zhang B."/>
            <person name="Ji P."/>
            <person name="Bell-Sakyi L."/>
            <person name="Cui X.M."/>
            <person name="Yuan T.T."/>
            <person name="Jiang B.G."/>
            <person name="Yang W.F."/>
            <person name="Lam T.T."/>
            <person name="Chang Q.C."/>
            <person name="Ding S.J."/>
            <person name="Wang X.J."/>
            <person name="Zhu J.G."/>
            <person name="Ruan X.D."/>
            <person name="Zhao L."/>
            <person name="Wei J.T."/>
            <person name="Ye R.Z."/>
            <person name="Que T.C."/>
            <person name="Du C.H."/>
            <person name="Zhou Y.H."/>
            <person name="Cheng J.X."/>
            <person name="Dai P.F."/>
            <person name="Guo W.B."/>
            <person name="Han X.H."/>
            <person name="Huang E.J."/>
            <person name="Li L.F."/>
            <person name="Wei W."/>
            <person name="Gao Y.C."/>
            <person name="Liu J.Z."/>
            <person name="Shao H.Z."/>
            <person name="Wang X."/>
            <person name="Wang C.C."/>
            <person name="Yang T.C."/>
            <person name="Huo Q.B."/>
            <person name="Li W."/>
            <person name="Chen H.Y."/>
            <person name="Chen S.E."/>
            <person name="Zhou L.G."/>
            <person name="Ni X.B."/>
            <person name="Tian J.H."/>
            <person name="Sheng Y."/>
            <person name="Liu T."/>
            <person name="Pan Y.S."/>
            <person name="Xia L.Y."/>
            <person name="Li J."/>
            <person name="Zhao F."/>
            <person name="Cao W.C."/>
        </authorList>
    </citation>
    <scope>NUCLEOTIDE SEQUENCE [LARGE SCALE GENOMIC DNA]</scope>
    <source>
        <strain evidence="1">Iper-2018</strain>
    </source>
</reference>
<accession>A0AC60PJD0</accession>
<keyword evidence="2" id="KW-1185">Reference proteome</keyword>
<evidence type="ECO:0000313" key="2">
    <source>
        <dbReference type="Proteomes" id="UP000805193"/>
    </source>
</evidence>
<gene>
    <name evidence="1" type="ORF">HPB47_003103</name>
</gene>